<dbReference type="InterPro" id="IPR010281">
    <property type="entry name" value="DUF885"/>
</dbReference>
<evidence type="ECO:0000313" key="3">
    <source>
        <dbReference type="Proteomes" id="UP000297737"/>
    </source>
</evidence>
<dbReference type="EMBL" id="SIHO01000003">
    <property type="protein sequence ID" value="TFU01420.1"/>
    <property type="molecule type" value="Genomic_DNA"/>
</dbReference>
<dbReference type="PANTHER" id="PTHR33361:SF2">
    <property type="entry name" value="DUF885 DOMAIN-CONTAINING PROTEIN"/>
    <property type="match status" value="1"/>
</dbReference>
<protein>
    <submittedName>
        <fullName evidence="2">DUF885 family protein</fullName>
    </submittedName>
</protein>
<accession>A0A4Y9EM20</accession>
<reference evidence="2 3" key="1">
    <citation type="submission" date="2019-02" db="EMBL/GenBank/DDBJ databases">
        <title>Polymorphobacter sp. isolated from the lake at the Tibet of China.</title>
        <authorList>
            <person name="Li A."/>
        </authorList>
    </citation>
    <scope>NUCLEOTIDE SEQUENCE [LARGE SCALE GENOMIC DNA]</scope>
    <source>
        <strain evidence="2 3">DJ1R-1</strain>
    </source>
</reference>
<feature type="signal peptide" evidence="1">
    <location>
        <begin position="1"/>
        <end position="23"/>
    </location>
</feature>
<dbReference type="Proteomes" id="UP000297737">
    <property type="component" value="Unassembled WGS sequence"/>
</dbReference>
<dbReference type="PANTHER" id="PTHR33361">
    <property type="entry name" value="GLR0591 PROTEIN"/>
    <property type="match status" value="1"/>
</dbReference>
<dbReference type="InterPro" id="IPR006311">
    <property type="entry name" value="TAT_signal"/>
</dbReference>
<organism evidence="2 3">
    <name type="scientific">Glacieibacterium arshaanense</name>
    <dbReference type="NCBI Taxonomy" id="2511025"/>
    <lineage>
        <taxon>Bacteria</taxon>
        <taxon>Pseudomonadati</taxon>
        <taxon>Pseudomonadota</taxon>
        <taxon>Alphaproteobacteria</taxon>
        <taxon>Sphingomonadales</taxon>
        <taxon>Sphingosinicellaceae</taxon>
        <taxon>Glacieibacterium</taxon>
    </lineage>
</organism>
<keyword evidence="3" id="KW-1185">Reference proteome</keyword>
<dbReference type="Pfam" id="PF05960">
    <property type="entry name" value="DUF885"/>
    <property type="match status" value="1"/>
</dbReference>
<evidence type="ECO:0000256" key="1">
    <source>
        <dbReference type="SAM" id="SignalP"/>
    </source>
</evidence>
<gene>
    <name evidence="2" type="ORF">EUV02_14150</name>
</gene>
<proteinExistence type="predicted"/>
<comment type="caution">
    <text evidence="2">The sequence shown here is derived from an EMBL/GenBank/DDBJ whole genome shotgun (WGS) entry which is preliminary data.</text>
</comment>
<dbReference type="RefSeq" id="WP_135246924.1">
    <property type="nucleotide sequence ID" value="NZ_SIHO01000003.1"/>
</dbReference>
<evidence type="ECO:0000313" key="2">
    <source>
        <dbReference type="EMBL" id="TFU01420.1"/>
    </source>
</evidence>
<dbReference type="PROSITE" id="PS51318">
    <property type="entry name" value="TAT"/>
    <property type="match status" value="1"/>
</dbReference>
<feature type="chain" id="PRO_5021422042" evidence="1">
    <location>
        <begin position="24"/>
        <end position="598"/>
    </location>
</feature>
<keyword evidence="1" id="KW-0732">Signal</keyword>
<dbReference type="OrthoDB" id="7937304at2"/>
<name>A0A4Y9EM20_9SPHN</name>
<dbReference type="AlphaFoldDB" id="A0A4Y9EM20"/>
<sequence>MLSRRAFAAGAAALALTGLPARAATSADAAHAALLQHFAETFLRRSPEEATGFGFDVGANAGLRARLDDRSLAARVTDRAGVEQARALLARVDVAQLGAAARLDQQVAVFVCDTLADLLARPGYVDINLRPSPYVVSQMNGAYYWLPEFIGSRAPLVTRADAADWLARLAALAVALDQETARIAHDAGIGVIPPDFVLSRTLSQLRALRDGPPLESALIAPALVRAKAAGLPDMSAQAVAIFRNQIVPALDRQMAALMAVVPRAVDIAGVWHLPDGDAYYAAALRANTTADISPDALHRDGLAQCAALSAEIDALLRKQGLTQGSIAARIKALDDDPRFRVSNDDAGRAQLMAAAKAAIADVTARLPQAFGNTTVAPLIVQRTPIAIEAGSPGAFYSEGANGAPGVYSLNLGNPGEHPLWRLPTLTHHEAVPGHHFQASVLATAGDLSLFRRIVRFSAWTEGWGLYAQQVADELGVFDNDPYGRIGALQSQLFRAARIVVDTGIHYKRWSLPQAVAWMVENAGEQVTSTTREVVRYSVYPGQACSFKVGANRILAARAAAQSAMGTRFRVQDFHDLVLLSGPVPLAVLEASVAQWSAR</sequence>